<dbReference type="EMBL" id="FPCK01000001">
    <property type="protein sequence ID" value="SFV28776.1"/>
    <property type="molecule type" value="Genomic_DNA"/>
</dbReference>
<dbReference type="Pfam" id="PF03713">
    <property type="entry name" value="DUF305"/>
    <property type="match status" value="1"/>
</dbReference>
<organism evidence="3 4">
    <name type="scientific">Devosia crocina</name>
    <dbReference type="NCBI Taxonomy" id="429728"/>
    <lineage>
        <taxon>Bacteria</taxon>
        <taxon>Pseudomonadati</taxon>
        <taxon>Pseudomonadota</taxon>
        <taxon>Alphaproteobacteria</taxon>
        <taxon>Hyphomicrobiales</taxon>
        <taxon>Devosiaceae</taxon>
        <taxon>Devosia</taxon>
    </lineage>
</organism>
<keyword evidence="4" id="KW-1185">Reference proteome</keyword>
<dbReference type="InterPro" id="IPR012347">
    <property type="entry name" value="Ferritin-like"/>
</dbReference>
<dbReference type="STRING" id="429728.SAMN05216456_0596"/>
<dbReference type="InterPro" id="IPR005183">
    <property type="entry name" value="DUF305_CopM-like"/>
</dbReference>
<accession>A0A1I7N2K0</accession>
<sequence length="151" mass="16030">MNVLQWGAAAVLAAAFAGALIVRDQPASALASLPLPEICGDAQADHGGASMQAHIDMMAAHSGDAHAALIQTMEPMHSDMMRGMTAADFQTAFVCSMIPHHQGAVEMAQVAQRYASDPWIKMFAQEIITAQQVEIAEMQAWLARAPAASMQ</sequence>
<evidence type="ECO:0000313" key="4">
    <source>
        <dbReference type="Proteomes" id="UP000199074"/>
    </source>
</evidence>
<feature type="domain" description="DUF305" evidence="2">
    <location>
        <begin position="48"/>
        <end position="142"/>
    </location>
</feature>
<evidence type="ECO:0000313" key="3">
    <source>
        <dbReference type="EMBL" id="SFV28776.1"/>
    </source>
</evidence>
<reference evidence="3 4" key="1">
    <citation type="submission" date="2016-10" db="EMBL/GenBank/DDBJ databases">
        <authorList>
            <person name="de Groot N.N."/>
        </authorList>
    </citation>
    <scope>NUCLEOTIDE SEQUENCE [LARGE SCALE GENOMIC DNA]</scope>
    <source>
        <strain evidence="3 4">IPL20</strain>
    </source>
</reference>
<gene>
    <name evidence="3" type="ORF">SAMN05216456_0596</name>
</gene>
<evidence type="ECO:0000259" key="2">
    <source>
        <dbReference type="Pfam" id="PF03713"/>
    </source>
</evidence>
<dbReference type="Gene3D" id="1.20.1260.10">
    <property type="match status" value="1"/>
</dbReference>
<keyword evidence="1" id="KW-0732">Signal</keyword>
<dbReference type="PANTHER" id="PTHR36933:SF1">
    <property type="entry name" value="SLL0788 PROTEIN"/>
    <property type="match status" value="1"/>
</dbReference>
<protein>
    <recommendedName>
        <fullName evidence="2">DUF305 domain-containing protein</fullName>
    </recommendedName>
</protein>
<proteinExistence type="predicted"/>
<dbReference type="AlphaFoldDB" id="A0A1I7N2K0"/>
<name>A0A1I7N2K0_9HYPH</name>
<dbReference type="PANTHER" id="PTHR36933">
    <property type="entry name" value="SLL0788 PROTEIN"/>
    <property type="match status" value="1"/>
</dbReference>
<evidence type="ECO:0000256" key="1">
    <source>
        <dbReference type="SAM" id="SignalP"/>
    </source>
</evidence>
<dbReference type="Proteomes" id="UP000199074">
    <property type="component" value="Unassembled WGS sequence"/>
</dbReference>
<dbReference type="RefSeq" id="WP_175528436.1">
    <property type="nucleotide sequence ID" value="NZ_FPCK01000001.1"/>
</dbReference>
<feature type="signal peptide" evidence="1">
    <location>
        <begin position="1"/>
        <end position="19"/>
    </location>
</feature>
<feature type="chain" id="PRO_5011471114" description="DUF305 domain-containing protein" evidence="1">
    <location>
        <begin position="20"/>
        <end position="151"/>
    </location>
</feature>